<organism evidence="2 3">
    <name type="scientific">Pontibacter fetidus</name>
    <dbReference type="NCBI Taxonomy" id="2700082"/>
    <lineage>
        <taxon>Bacteria</taxon>
        <taxon>Pseudomonadati</taxon>
        <taxon>Bacteroidota</taxon>
        <taxon>Cytophagia</taxon>
        <taxon>Cytophagales</taxon>
        <taxon>Hymenobacteraceae</taxon>
        <taxon>Pontibacter</taxon>
    </lineage>
</organism>
<dbReference type="NCBIfam" id="TIGR04183">
    <property type="entry name" value="Por_Secre_tail"/>
    <property type="match status" value="1"/>
</dbReference>
<dbReference type="InterPro" id="IPR013783">
    <property type="entry name" value="Ig-like_fold"/>
</dbReference>
<keyword evidence="3" id="KW-1185">Reference proteome</keyword>
<protein>
    <submittedName>
        <fullName evidence="2">T9SS type A sorting domain-containing protein</fullName>
    </submittedName>
</protein>
<dbReference type="GO" id="GO:0005509">
    <property type="term" value="F:calcium ion binding"/>
    <property type="evidence" value="ECO:0007669"/>
    <property type="project" value="InterPro"/>
</dbReference>
<dbReference type="GO" id="GO:0016020">
    <property type="term" value="C:membrane"/>
    <property type="evidence" value="ECO:0007669"/>
    <property type="project" value="InterPro"/>
</dbReference>
<gene>
    <name evidence="2" type="ORF">GWO68_15160</name>
</gene>
<dbReference type="SUPFAM" id="SSF49313">
    <property type="entry name" value="Cadherin-like"/>
    <property type="match status" value="2"/>
</dbReference>
<dbReference type="Gene3D" id="2.60.40.10">
    <property type="entry name" value="Immunoglobulins"/>
    <property type="match status" value="4"/>
</dbReference>
<dbReference type="InterPro" id="IPR056844">
    <property type="entry name" value="SibA-E_N"/>
</dbReference>
<accession>A0A6B2H488</accession>
<dbReference type="InterPro" id="IPR015919">
    <property type="entry name" value="Cadherin-like_sf"/>
</dbReference>
<dbReference type="EMBL" id="JAAEAA010000023">
    <property type="protein sequence ID" value="NDK57261.1"/>
    <property type="molecule type" value="Genomic_DNA"/>
</dbReference>
<evidence type="ECO:0000313" key="2">
    <source>
        <dbReference type="EMBL" id="NDK57261.1"/>
    </source>
</evidence>
<dbReference type="Pfam" id="PF24907">
    <property type="entry name" value="SIBA-E_N"/>
    <property type="match status" value="1"/>
</dbReference>
<feature type="domain" description="Integrin beta-like protein A-E N-terminal" evidence="1">
    <location>
        <begin position="48"/>
        <end position="157"/>
    </location>
</feature>
<dbReference type="InterPro" id="IPR026444">
    <property type="entry name" value="Secre_tail"/>
</dbReference>
<dbReference type="RefSeq" id="WP_162347324.1">
    <property type="nucleotide sequence ID" value="NZ_JAAEAA010000023.1"/>
</dbReference>
<sequence length="702" mass="75650">MQAPLHPQTAIRILKSLVRLVSSHGAGKSFLITILILSATMAQASHFRYGNVSWRWVSGNTVEFKISQSWRYTAFYAEQGQLVNPGDFNFGDGTHAAIQLEVTAVNKTDDWMYGEAILTKTYSSAGNFTANFTGCCRVGELKNNPEGSWNLQTIVTIGNGNSAPVTTLPAIVNLPHSKPDAAFRMPVTDPDGDALTFRLANQQEMGGGVNPEGLSVNSSTGIVSFGTAGKTAGDLYNAAITVTDSRGASVTTDFVIKITEQSTPPVFDYSITPANQTVYQVVPGQQLKFTVKAHDSDPADKVTLQATGLPSGAALTPALPVANNPVQSNFSWTPTADNLGVHVINFIAQDLKGVQTTSSVTIQVSYKPKFDMPPTPAANSYTFAAPGQTITFTLQASDPDATDKVKLVELTGLPAGVATLPTTMANPVQMQVTWKPETKNWGVNTITAKARDTHNDEVSHSFRIVVNTPPTFTSRPQEIPLAAGYSFKYEIAVQDDDLAYGDKLEVMAKQLPGWLTLEDKGSGKAILTGTPTINDIGEHTINLVAEDKWHHNGGLAEQNFTLTVTDPRCGDTNEKVLICHAGQTLCVEANKVQEHLDHGCYIGSCNPDDVPIDPLELETKLIAYPNPFSAATTLAFTLPEAGKYTLELLDIKGTRVTILQQGDGNKGQYFMHEATAEKLKAGIYLVRLITATQVQHVKVVKQ</sequence>
<dbReference type="Pfam" id="PF05345">
    <property type="entry name" value="He_PIG"/>
    <property type="match status" value="3"/>
</dbReference>
<name>A0A6B2H488_9BACT</name>
<comment type="caution">
    <text evidence="2">The sequence shown here is derived from an EMBL/GenBank/DDBJ whole genome shotgun (WGS) entry which is preliminary data.</text>
</comment>
<dbReference type="Proteomes" id="UP000478546">
    <property type="component" value="Unassembled WGS sequence"/>
</dbReference>
<dbReference type="AlphaFoldDB" id="A0A6B2H488"/>
<evidence type="ECO:0000313" key="3">
    <source>
        <dbReference type="Proteomes" id="UP000478546"/>
    </source>
</evidence>
<evidence type="ECO:0000259" key="1">
    <source>
        <dbReference type="Pfam" id="PF24907"/>
    </source>
</evidence>
<reference evidence="2 3" key="1">
    <citation type="submission" date="2020-01" db="EMBL/GenBank/DDBJ databases">
        <authorList>
            <person name="Kim M.K."/>
        </authorList>
    </citation>
    <scope>NUCLEOTIDE SEQUENCE [LARGE SCALE GENOMIC DNA]</scope>
    <source>
        <strain evidence="2 3">BT213</strain>
    </source>
</reference>
<proteinExistence type="predicted"/>